<evidence type="ECO:0000313" key="4">
    <source>
        <dbReference type="Proteomes" id="UP001151699"/>
    </source>
</evidence>
<protein>
    <submittedName>
        <fullName evidence="3">Nuclear receptor coactivator 2</fullName>
    </submittedName>
</protein>
<dbReference type="InterPro" id="IPR035965">
    <property type="entry name" value="PAS-like_dom_sf"/>
</dbReference>
<name>A0A9Q0S6T7_9DIPT</name>
<dbReference type="PROSITE" id="PS50888">
    <property type="entry name" value="BHLH"/>
    <property type="match status" value="1"/>
</dbReference>
<dbReference type="SUPFAM" id="SSF55785">
    <property type="entry name" value="PYP-like sensor domain (PAS domain)"/>
    <property type="match status" value="1"/>
</dbReference>
<dbReference type="SMART" id="SM00353">
    <property type="entry name" value="HLH"/>
    <property type="match status" value="1"/>
</dbReference>
<dbReference type="PANTHER" id="PTHR10684">
    <property type="entry name" value="NUCLEAR RECEPTOR COACTIVATOR"/>
    <property type="match status" value="1"/>
</dbReference>
<feature type="region of interest" description="Disordered" evidence="1">
    <location>
        <begin position="37"/>
        <end position="57"/>
    </location>
</feature>
<evidence type="ECO:0000256" key="1">
    <source>
        <dbReference type="SAM" id="MobiDB-lite"/>
    </source>
</evidence>
<dbReference type="Pfam" id="PF23172">
    <property type="entry name" value="bHLH_NCOA"/>
    <property type="match status" value="1"/>
</dbReference>
<dbReference type="GO" id="GO:0016922">
    <property type="term" value="F:nuclear receptor binding"/>
    <property type="evidence" value="ECO:0007669"/>
    <property type="project" value="TreeGrafter"/>
</dbReference>
<feature type="compositionally biased region" description="Low complexity" evidence="1">
    <location>
        <begin position="39"/>
        <end position="57"/>
    </location>
</feature>
<dbReference type="Gene3D" id="3.30.450.20">
    <property type="entry name" value="PAS domain"/>
    <property type="match status" value="1"/>
</dbReference>
<proteinExistence type="predicted"/>
<organism evidence="3 4">
    <name type="scientific">Pseudolycoriella hygida</name>
    <dbReference type="NCBI Taxonomy" id="35572"/>
    <lineage>
        <taxon>Eukaryota</taxon>
        <taxon>Metazoa</taxon>
        <taxon>Ecdysozoa</taxon>
        <taxon>Arthropoda</taxon>
        <taxon>Hexapoda</taxon>
        <taxon>Insecta</taxon>
        <taxon>Pterygota</taxon>
        <taxon>Neoptera</taxon>
        <taxon>Endopterygota</taxon>
        <taxon>Diptera</taxon>
        <taxon>Nematocera</taxon>
        <taxon>Sciaroidea</taxon>
        <taxon>Sciaridae</taxon>
        <taxon>Pseudolycoriella</taxon>
    </lineage>
</organism>
<dbReference type="GO" id="GO:0045944">
    <property type="term" value="P:positive regulation of transcription by RNA polymerase II"/>
    <property type="evidence" value="ECO:0007669"/>
    <property type="project" value="TreeGrafter"/>
</dbReference>
<keyword evidence="3" id="KW-0675">Receptor</keyword>
<dbReference type="AlphaFoldDB" id="A0A9Q0S6T7"/>
<dbReference type="GO" id="GO:0046983">
    <property type="term" value="F:protein dimerization activity"/>
    <property type="evidence" value="ECO:0007669"/>
    <property type="project" value="InterPro"/>
</dbReference>
<accession>A0A9Q0S6T7</accession>
<evidence type="ECO:0000259" key="2">
    <source>
        <dbReference type="PROSITE" id="PS50888"/>
    </source>
</evidence>
<dbReference type="SUPFAM" id="SSF47459">
    <property type="entry name" value="HLH, helix-loop-helix DNA-binding domain"/>
    <property type="match status" value="1"/>
</dbReference>
<dbReference type="InterPro" id="IPR000014">
    <property type="entry name" value="PAS"/>
</dbReference>
<dbReference type="InterPro" id="IPR017426">
    <property type="entry name" value="Nuclear_rcpt_coactivator"/>
</dbReference>
<dbReference type="GO" id="GO:0003713">
    <property type="term" value="F:transcription coactivator activity"/>
    <property type="evidence" value="ECO:0007669"/>
    <property type="project" value="InterPro"/>
</dbReference>
<sequence length="367" mass="41361">MKVSTAKDNNFHRLGPCELPLSDQWLSHTHLSQISPLNHQSASQQHHQQQQTNQSQSKIMNVVASQVACPPATAPKKIRRKSDNKPQSQINKCNNEKRRREQENEYIEQLGEFLQINKRDMTSSKPDKAAILNEVVKTYCQLLEKGSRDSAARCTKCPPNCADSCTVHPVQQGEVSSTEPPLPEPSVNGQNPEISAYFEAVEHYISSSGWALLKINAEGIIETVTENIKDLIRFTQADLQKQPIYSYLHPGDHAKLSPSLSHMSFALGWDQDDGQSTKRPIKSRIRMLVKHPDGANETIEQKQQRQDKYEEVVIFAAPFNKDTGDDSSPVLCLITRPEDELPIESTMQQRSIEQFTLKIDTNGNIIN</sequence>
<dbReference type="CDD" id="cd00130">
    <property type="entry name" value="PAS"/>
    <property type="match status" value="1"/>
</dbReference>
<dbReference type="InterPro" id="IPR011598">
    <property type="entry name" value="bHLH_dom"/>
</dbReference>
<dbReference type="FunFam" id="4.10.280.10:FF:000080">
    <property type="entry name" value="Taiman isoform A"/>
    <property type="match status" value="1"/>
</dbReference>
<evidence type="ECO:0000313" key="3">
    <source>
        <dbReference type="EMBL" id="KAJ6647394.1"/>
    </source>
</evidence>
<gene>
    <name evidence="3" type="primary">NCOA2</name>
    <name evidence="3" type="ORF">Bhyg_02616</name>
</gene>
<dbReference type="GO" id="GO:0005634">
    <property type="term" value="C:nucleus"/>
    <property type="evidence" value="ECO:0007669"/>
    <property type="project" value="InterPro"/>
</dbReference>
<dbReference type="Gene3D" id="4.10.280.10">
    <property type="entry name" value="Helix-loop-helix DNA-binding domain"/>
    <property type="match status" value="1"/>
</dbReference>
<dbReference type="EMBL" id="WJQU01000001">
    <property type="protein sequence ID" value="KAJ6647394.1"/>
    <property type="molecule type" value="Genomic_DNA"/>
</dbReference>
<feature type="non-terminal residue" evidence="3">
    <location>
        <position position="367"/>
    </location>
</feature>
<dbReference type="Proteomes" id="UP001151699">
    <property type="component" value="Chromosome A"/>
</dbReference>
<comment type="caution">
    <text evidence="3">The sequence shown here is derived from an EMBL/GenBank/DDBJ whole genome shotgun (WGS) entry which is preliminary data.</text>
</comment>
<keyword evidence="4" id="KW-1185">Reference proteome</keyword>
<feature type="domain" description="BHLH" evidence="2">
    <location>
        <begin position="87"/>
        <end position="142"/>
    </location>
</feature>
<feature type="region of interest" description="Disordered" evidence="1">
    <location>
        <begin position="70"/>
        <end position="102"/>
    </location>
</feature>
<dbReference type="OrthoDB" id="10035882at2759"/>
<dbReference type="GO" id="GO:0032870">
    <property type="term" value="P:cellular response to hormone stimulus"/>
    <property type="evidence" value="ECO:0007669"/>
    <property type="project" value="TreeGrafter"/>
</dbReference>
<reference evidence="3" key="1">
    <citation type="submission" date="2022-07" db="EMBL/GenBank/DDBJ databases">
        <authorList>
            <person name="Trinca V."/>
            <person name="Uliana J.V.C."/>
            <person name="Torres T.T."/>
            <person name="Ward R.J."/>
            <person name="Monesi N."/>
        </authorList>
    </citation>
    <scope>NUCLEOTIDE SEQUENCE</scope>
    <source>
        <strain evidence="3">HSMRA1968</strain>
        <tissue evidence="3">Whole embryos</tissue>
    </source>
</reference>
<dbReference type="InterPro" id="IPR036638">
    <property type="entry name" value="HLH_DNA-bd_sf"/>
</dbReference>
<dbReference type="PANTHER" id="PTHR10684:SF4">
    <property type="entry name" value="TAIMAN, ISOFORM G"/>
    <property type="match status" value="1"/>
</dbReference>
<dbReference type="InterPro" id="IPR056193">
    <property type="entry name" value="bHLH_NCOA1-3"/>
</dbReference>